<keyword evidence="1" id="KW-0547">Nucleotide-binding</keyword>
<dbReference type="GO" id="GO:0005524">
    <property type="term" value="F:ATP binding"/>
    <property type="evidence" value="ECO:0007669"/>
    <property type="project" value="UniProtKB-UniRule"/>
</dbReference>
<dbReference type="InterPro" id="IPR052396">
    <property type="entry name" value="Meiotic_Drive_Suppr_Kinase"/>
</dbReference>
<dbReference type="SUPFAM" id="SSF56112">
    <property type="entry name" value="Protein kinase-like (PK-like)"/>
    <property type="match status" value="1"/>
</dbReference>
<dbReference type="PANTHER" id="PTHR37171:SF1">
    <property type="entry name" value="SERINE_THREONINE-PROTEIN KINASE YRZF-RELATED"/>
    <property type="match status" value="1"/>
</dbReference>
<dbReference type="PROSITE" id="PS00107">
    <property type="entry name" value="PROTEIN_KINASE_ATP"/>
    <property type="match status" value="1"/>
</dbReference>
<gene>
    <name evidence="3" type="ORF">orf00209</name>
</gene>
<dbReference type="EMBL" id="MN688676">
    <property type="protein sequence ID" value="QIZ31198.1"/>
    <property type="molecule type" value="Genomic_DNA"/>
</dbReference>
<proteinExistence type="predicted"/>
<keyword evidence="1" id="KW-0067">ATP-binding</keyword>
<protein>
    <submittedName>
        <fullName evidence="3">Protein kinase domain protein</fullName>
    </submittedName>
</protein>
<evidence type="ECO:0000256" key="1">
    <source>
        <dbReference type="PROSITE-ProRule" id="PRU10141"/>
    </source>
</evidence>
<dbReference type="GO" id="GO:0004672">
    <property type="term" value="F:protein kinase activity"/>
    <property type="evidence" value="ECO:0007669"/>
    <property type="project" value="InterPro"/>
</dbReference>
<dbReference type="PROSITE" id="PS50011">
    <property type="entry name" value="PROTEIN_KINASE_DOM"/>
    <property type="match status" value="1"/>
</dbReference>
<name>A0A6H1QUF4_9PHYC</name>
<dbReference type="Gene3D" id="1.10.510.10">
    <property type="entry name" value="Transferase(Phosphotransferase) domain 1"/>
    <property type="match status" value="1"/>
</dbReference>
<keyword evidence="3" id="KW-0808">Transferase</keyword>
<keyword evidence="3" id="KW-0418">Kinase</keyword>
<dbReference type="SMART" id="SM00220">
    <property type="entry name" value="S_TKc"/>
    <property type="match status" value="1"/>
</dbReference>
<dbReference type="InterPro" id="IPR011009">
    <property type="entry name" value="Kinase-like_dom_sf"/>
</dbReference>
<feature type="domain" description="Protein kinase" evidence="2">
    <location>
        <begin position="54"/>
        <end position="338"/>
    </location>
</feature>
<dbReference type="Pfam" id="PF00069">
    <property type="entry name" value="Pkinase"/>
    <property type="match status" value="1"/>
</dbReference>
<feature type="binding site" evidence="1">
    <location>
        <position position="84"/>
    </location>
    <ligand>
        <name>ATP</name>
        <dbReference type="ChEBI" id="CHEBI:30616"/>
    </ligand>
</feature>
<reference evidence="3" key="1">
    <citation type="journal article" date="2020" name="Sci. Adv.">
        <title>Virus-host coexistence in phytoplankton through the genomic lens.</title>
        <authorList>
            <person name="Yau S."/>
            <person name="Krasovec M."/>
            <person name="Benites L.F."/>
            <person name="Rombauts S."/>
            <person name="Groussin M."/>
            <person name="Vancaester E."/>
            <person name="Aury J.M."/>
            <person name="Derelle E."/>
            <person name="Desdevises Y."/>
            <person name="Escande M.L."/>
            <person name="Grimsley N."/>
            <person name="Guy J."/>
            <person name="Moreau H."/>
            <person name="Sanchez-Brosseau S."/>
            <person name="van de Peer Y."/>
            <person name="Vandepoele K."/>
            <person name="Gourbiere S."/>
            <person name="Piganeau G."/>
        </authorList>
    </citation>
    <scope>NUCLEOTIDE SEQUENCE</scope>
    <source>
        <strain evidence="3">OmV2</strain>
    </source>
</reference>
<dbReference type="InterPro" id="IPR017441">
    <property type="entry name" value="Protein_kinase_ATP_BS"/>
</dbReference>
<dbReference type="PANTHER" id="PTHR37171">
    <property type="entry name" value="SERINE/THREONINE-PROTEIN KINASE YRZF-RELATED"/>
    <property type="match status" value="1"/>
</dbReference>
<accession>A0A6H1QUF4</accession>
<organism evidence="3">
    <name type="scientific">Ostreococcus mediterraneus virus 2</name>
    <dbReference type="NCBI Taxonomy" id="2726183"/>
    <lineage>
        <taxon>Viruses</taxon>
        <taxon>Varidnaviria</taxon>
        <taxon>Bamfordvirae</taxon>
        <taxon>Nucleocytoviricota</taxon>
        <taxon>Megaviricetes</taxon>
        <taxon>Algavirales</taxon>
        <taxon>Phycodnaviridae</taxon>
        <taxon>Prasinovirus</taxon>
    </lineage>
</organism>
<evidence type="ECO:0000259" key="2">
    <source>
        <dbReference type="PROSITE" id="PS50011"/>
    </source>
</evidence>
<evidence type="ECO:0000313" key="3">
    <source>
        <dbReference type="EMBL" id="QIZ31198.1"/>
    </source>
</evidence>
<dbReference type="InterPro" id="IPR000719">
    <property type="entry name" value="Prot_kinase_dom"/>
</dbReference>
<sequence length="403" mass="46421">MAKLTDLVHIANNAKTDAQKNAVGEEVKKFLRGTKACDPKQEMFSNTGIKIEKGGGLRMLGTGQYGAVFYGCLDDACKTRIAIKITNEASAKMEYRIAQKLGGMGVPRMYHFKSCGNKDILYFEYIKGQSLEDWIKSQPSSIAYRKVISQVIGNLKKIHEKYPKFRHHDLHWNNIMVMEGNVPVMIDFGLATIEGVKNPVYDKQFAKKAGISTKSHYMYDAHYFLNIVYNYSKSLPVKQFIRDLFPARYLTRESPDVRSFRLRLKKHEDLPTYDDILKHPFLQGKERIPKKYVVPAPVPKKIGTSSAIRRARAVLQKESEKKKAPLKRPGLAKRDPSVMNQVREIEKRLQPVKKGPKVFINKNGDLKIDKRKCRLYKKEDLVKMFKLDPKLTKEQMCRFIKNM</sequence>